<gene>
    <name evidence="1" type="ORF">JCM14722_04240</name>
</gene>
<dbReference type="CDD" id="cd02440">
    <property type="entry name" value="AdoMet_MTases"/>
    <property type="match status" value="1"/>
</dbReference>
<keyword evidence="2" id="KW-1185">Reference proteome</keyword>
<protein>
    <submittedName>
        <fullName evidence="1">Methyltransferase</fullName>
    </submittedName>
</protein>
<proteinExistence type="predicted"/>
<dbReference type="Pfam" id="PF10294">
    <property type="entry name" value="Methyltransf_16"/>
    <property type="match status" value="1"/>
</dbReference>
<evidence type="ECO:0000313" key="1">
    <source>
        <dbReference type="EMBL" id="BDQ32882.1"/>
    </source>
</evidence>
<sequence length="241" mass="27193">MADTVHNLDQPIGALIDLAVREFGEVEFETVSMGERSLEILQIKNMPKYLDKLIDKNRNGKTITLPLWAKVWPSCLVLGYTLTRFPFAEGGTFLEVGAGCAVNGLLLASLGHEVVITDIEPFALLFSKINALKNGLDDRVDLRRADFTTDDMGQRFDYIIGCEVLYSEDSYEPLADFIDSHLSDAPHAEVLLALDRKRQGRKFFDKAAETFAMMKSDANYRDKETGEENVINMYRMKRKAL</sequence>
<keyword evidence="1" id="KW-0489">Methyltransferase</keyword>
<dbReference type="GO" id="GO:0008168">
    <property type="term" value="F:methyltransferase activity"/>
    <property type="evidence" value="ECO:0007669"/>
    <property type="project" value="UniProtKB-KW"/>
</dbReference>
<dbReference type="SUPFAM" id="SSF53335">
    <property type="entry name" value="S-adenosyl-L-methionine-dependent methyltransferases"/>
    <property type="match status" value="1"/>
</dbReference>
<organism evidence="1 2">
    <name type="scientific">Pseudodesulfovibrio portus</name>
    <dbReference type="NCBI Taxonomy" id="231439"/>
    <lineage>
        <taxon>Bacteria</taxon>
        <taxon>Pseudomonadati</taxon>
        <taxon>Thermodesulfobacteriota</taxon>
        <taxon>Desulfovibrionia</taxon>
        <taxon>Desulfovibrionales</taxon>
        <taxon>Desulfovibrionaceae</taxon>
    </lineage>
</organism>
<name>A0ABM8ANC7_9BACT</name>
<keyword evidence="1" id="KW-0808">Transferase</keyword>
<dbReference type="PANTHER" id="PTHR14614">
    <property type="entry name" value="HEPATOCELLULAR CARCINOMA-ASSOCIATED ANTIGEN"/>
    <property type="match status" value="1"/>
</dbReference>
<dbReference type="Gene3D" id="3.40.50.150">
    <property type="entry name" value="Vaccinia Virus protein VP39"/>
    <property type="match status" value="1"/>
</dbReference>
<dbReference type="Proteomes" id="UP001061361">
    <property type="component" value="Chromosome"/>
</dbReference>
<accession>A0ABM8ANC7</accession>
<dbReference type="PANTHER" id="PTHR14614:SF132">
    <property type="entry name" value="PROTEIN-LYSINE METHYLTRANSFERASE C42C1.13"/>
    <property type="match status" value="1"/>
</dbReference>
<reference evidence="1" key="1">
    <citation type="submission" date="2022-08" db="EMBL/GenBank/DDBJ databases">
        <title>Genome Sequence of the sulphate-reducing bacterium, Pseudodesulfovibrio portus JCM14722.</title>
        <authorList>
            <person name="Kondo R."/>
            <person name="Kataoka T."/>
        </authorList>
    </citation>
    <scope>NUCLEOTIDE SEQUENCE</scope>
    <source>
        <strain evidence="1">JCM 14722</strain>
    </source>
</reference>
<dbReference type="InterPro" id="IPR029063">
    <property type="entry name" value="SAM-dependent_MTases_sf"/>
</dbReference>
<dbReference type="GO" id="GO:0032259">
    <property type="term" value="P:methylation"/>
    <property type="evidence" value="ECO:0007669"/>
    <property type="project" value="UniProtKB-KW"/>
</dbReference>
<dbReference type="RefSeq" id="WP_264982942.1">
    <property type="nucleotide sequence ID" value="NZ_AP026708.1"/>
</dbReference>
<dbReference type="InterPro" id="IPR019410">
    <property type="entry name" value="Methyltransf_16"/>
</dbReference>
<evidence type="ECO:0000313" key="2">
    <source>
        <dbReference type="Proteomes" id="UP001061361"/>
    </source>
</evidence>
<dbReference type="EMBL" id="AP026708">
    <property type="protein sequence ID" value="BDQ32882.1"/>
    <property type="molecule type" value="Genomic_DNA"/>
</dbReference>